<accession>A0ABQ6P5W9</accession>
<dbReference type="PANTHER" id="PTHR11228">
    <property type="entry name" value="RADICAL SAM DOMAIN PROTEIN"/>
    <property type="match status" value="1"/>
</dbReference>
<dbReference type="NCBIfam" id="TIGR02109">
    <property type="entry name" value="PQQ_syn_pqqE"/>
    <property type="match status" value="1"/>
</dbReference>
<gene>
    <name evidence="8 10" type="primary">pqqE</name>
    <name evidence="10" type="ORF">NUTIK01_09880</name>
</gene>
<dbReference type="EC" id="1.21.98.4" evidence="8"/>
<dbReference type="InterPro" id="IPR006638">
    <property type="entry name" value="Elp3/MiaA/NifB-like_rSAM"/>
</dbReference>
<keyword evidence="6 8" id="KW-0408">Iron</keyword>
<evidence type="ECO:0000256" key="8">
    <source>
        <dbReference type="HAMAP-Rule" id="MF_00660"/>
    </source>
</evidence>
<evidence type="ECO:0000256" key="2">
    <source>
        <dbReference type="ARBA" id="ARBA00022691"/>
    </source>
</evidence>
<dbReference type="SFLD" id="SFLDF00280">
    <property type="entry name" value="coenzyme_PQQ_synthesis_protein"/>
    <property type="match status" value="1"/>
</dbReference>
<dbReference type="Pfam" id="PF04055">
    <property type="entry name" value="Radical_SAM"/>
    <property type="match status" value="1"/>
</dbReference>
<dbReference type="InterPro" id="IPR011843">
    <property type="entry name" value="PQQ_synth_PqqE_bac"/>
</dbReference>
<dbReference type="PIRSF" id="PIRSF037420">
    <property type="entry name" value="PQQ_syn_pqqE"/>
    <property type="match status" value="1"/>
</dbReference>
<name>A0ABQ6P5W9_9SPHN</name>
<dbReference type="SUPFAM" id="SSF102114">
    <property type="entry name" value="Radical SAM enzymes"/>
    <property type="match status" value="1"/>
</dbReference>
<evidence type="ECO:0000256" key="1">
    <source>
        <dbReference type="ARBA" id="ARBA00022485"/>
    </source>
</evidence>
<dbReference type="InterPro" id="IPR017200">
    <property type="entry name" value="PqqE-like"/>
</dbReference>
<comment type="function">
    <text evidence="8">Catalyzes the cross-linking of a glutamate residue and a tyrosine residue in the PqqA protein as part of the biosynthesis of pyrroloquinoline quinone (PQQ).</text>
</comment>
<comment type="subunit">
    <text evidence="8">Interacts with PqqD. The interaction is necessary for activity of PqqE.</text>
</comment>
<dbReference type="EMBL" id="BTFW01000001">
    <property type="protein sequence ID" value="GMM60211.1"/>
    <property type="molecule type" value="Genomic_DNA"/>
</dbReference>
<protein>
    <recommendedName>
        <fullName evidence="8">PqqA peptide cyclase</fullName>
        <ecNumber evidence="8">1.21.98.4</ecNumber>
    </recommendedName>
    <alternativeName>
        <fullName evidence="8">Coenzyme PQQ synthesis protein E</fullName>
    </alternativeName>
</protein>
<keyword evidence="4 8" id="KW-0884">PQQ biosynthesis</keyword>
<reference evidence="10 11" key="1">
    <citation type="submission" date="2023-06" db="EMBL/GenBank/DDBJ databases">
        <title>Draft genome sequence of Novosphingobium sp. strain IK01.</title>
        <authorList>
            <person name="Hatamoto M."/>
            <person name="Ikarashi T."/>
            <person name="Yamaguchi T."/>
        </authorList>
    </citation>
    <scope>NUCLEOTIDE SEQUENCE [LARGE SCALE GENOMIC DNA]</scope>
    <source>
        <strain evidence="10 11">IK01</strain>
    </source>
</reference>
<dbReference type="Proteomes" id="UP001187221">
    <property type="component" value="Unassembled WGS sequence"/>
</dbReference>
<evidence type="ECO:0000259" key="9">
    <source>
        <dbReference type="PROSITE" id="PS51918"/>
    </source>
</evidence>
<keyword evidence="5 8" id="KW-0560">Oxidoreductase</keyword>
<evidence type="ECO:0000313" key="11">
    <source>
        <dbReference type="Proteomes" id="UP001187221"/>
    </source>
</evidence>
<comment type="similarity">
    <text evidence="8">Belongs to the radical SAM superfamily. PqqE family.</text>
</comment>
<feature type="binding site" evidence="8">
    <location>
        <position position="26"/>
    </location>
    <ligand>
        <name>[4Fe-4S] cluster</name>
        <dbReference type="ChEBI" id="CHEBI:49883"/>
        <note>4Fe-4S-S-AdoMet</note>
    </ligand>
</feature>
<dbReference type="SFLD" id="SFLDS00029">
    <property type="entry name" value="Radical_SAM"/>
    <property type="match status" value="1"/>
</dbReference>
<dbReference type="InterPro" id="IPR000385">
    <property type="entry name" value="MoaA_NifB_PqqE_Fe-S-bd_CS"/>
</dbReference>
<evidence type="ECO:0000256" key="4">
    <source>
        <dbReference type="ARBA" id="ARBA00022905"/>
    </source>
</evidence>
<dbReference type="SFLD" id="SFLDG01067">
    <property type="entry name" value="SPASM/twitch_domain_containing"/>
    <property type="match status" value="1"/>
</dbReference>
<organism evidence="10 11">
    <name type="scientific">Novosphingobium pituita</name>
    <dbReference type="NCBI Taxonomy" id="3056842"/>
    <lineage>
        <taxon>Bacteria</taxon>
        <taxon>Pseudomonadati</taxon>
        <taxon>Pseudomonadota</taxon>
        <taxon>Alphaproteobacteria</taxon>
        <taxon>Sphingomonadales</taxon>
        <taxon>Sphingomonadaceae</taxon>
        <taxon>Novosphingobium</taxon>
    </lineage>
</organism>
<evidence type="ECO:0000256" key="3">
    <source>
        <dbReference type="ARBA" id="ARBA00022723"/>
    </source>
</evidence>
<proteinExistence type="inferred from homology"/>
<keyword evidence="2 8" id="KW-0949">S-adenosyl-L-methionine</keyword>
<feature type="binding site" evidence="8">
    <location>
        <position position="23"/>
    </location>
    <ligand>
        <name>[4Fe-4S] cluster</name>
        <dbReference type="ChEBI" id="CHEBI:49883"/>
        <note>4Fe-4S-S-AdoMet</note>
    </ligand>
</feature>
<comment type="caution">
    <text evidence="10">The sequence shown here is derived from an EMBL/GenBank/DDBJ whole genome shotgun (WGS) entry which is preliminary data.</text>
</comment>
<dbReference type="PANTHER" id="PTHR11228:SF7">
    <property type="entry name" value="PQQA PEPTIDE CYCLASE"/>
    <property type="match status" value="1"/>
</dbReference>
<keyword evidence="7 8" id="KW-0411">Iron-sulfur</keyword>
<dbReference type="CDD" id="cd01335">
    <property type="entry name" value="Radical_SAM"/>
    <property type="match status" value="1"/>
</dbReference>
<dbReference type="InterPro" id="IPR013785">
    <property type="entry name" value="Aldolase_TIM"/>
</dbReference>
<dbReference type="NCBIfam" id="TIGR04085">
    <property type="entry name" value="rSAM_more_4Fe4S"/>
    <property type="match status" value="1"/>
</dbReference>
<dbReference type="PROSITE" id="PS01305">
    <property type="entry name" value="MOAA_NIFB_PQQE"/>
    <property type="match status" value="1"/>
</dbReference>
<dbReference type="InterPro" id="IPR050377">
    <property type="entry name" value="Radical_SAM_PqqE_MftC-like"/>
</dbReference>
<sequence length="360" mass="39368">MSAPLAPPMGLIAELTHRCPLQCAYCANPVEMVRPAQELTTQEWFDVIDQAAKIGVLQLHLTGGEPMARRDLVEIVARAAQRGLYTNLITSGVLLDDKAMAALLEAGIDHIQLSFQEAEPVMGDHFGGYRGGHAKKLEAARRIREAGLSLTTNFVLHRQNIASLPAMLALGEELGSDRIEIAHTQYYGWALRNRDALLPTREELETATALVEAARARLGSRIAIDYVVPDYHASQPKACMGGWGNRFLHLLPSGEVLPCHAAQTIPGLRFASVREVSLAEIWRADPAFNRFRGTDWMPAPCRSCDQREIDWGGCRCQALLLAGDAAATDPVCARAPDHGVIETILAARPEEPPALIPRRL</sequence>
<comment type="cofactor">
    <cofactor evidence="8">
        <name>[4Fe-4S] cluster</name>
        <dbReference type="ChEBI" id="CHEBI:49883"/>
    </cofactor>
    <text evidence="8">Binds 1 [4Fe-4S] cluster. The cluster is coordinated with 3 cysteines and an exchangeable S-adenosyl-L-methionine.</text>
</comment>
<dbReference type="InterPro" id="IPR007197">
    <property type="entry name" value="rSAM"/>
</dbReference>
<comment type="catalytic activity">
    <reaction evidence="8">
        <text>[PQQ precursor protein] + S-adenosyl-L-methionine = E-Y cross-linked-[PQQ precursor protein] + 5'-deoxyadenosine + L-methionine + H(+)</text>
        <dbReference type="Rhea" id="RHEA:56836"/>
        <dbReference type="Rhea" id="RHEA-COMP:14800"/>
        <dbReference type="Rhea" id="RHEA-COMP:14801"/>
        <dbReference type="ChEBI" id="CHEBI:15378"/>
        <dbReference type="ChEBI" id="CHEBI:17319"/>
        <dbReference type="ChEBI" id="CHEBI:57844"/>
        <dbReference type="ChEBI" id="CHEBI:59789"/>
        <dbReference type="ChEBI" id="CHEBI:141026"/>
        <dbReference type="ChEBI" id="CHEBI:141027"/>
        <dbReference type="EC" id="1.21.98.4"/>
    </reaction>
</comment>
<dbReference type="Gene3D" id="3.20.20.70">
    <property type="entry name" value="Aldolase class I"/>
    <property type="match status" value="1"/>
</dbReference>
<keyword evidence="3 8" id="KW-0479">Metal-binding</keyword>
<comment type="pathway">
    <text evidence="8">Cofactor biosynthesis; pyrroloquinoline quinone biosynthesis.</text>
</comment>
<dbReference type="Pfam" id="PF13186">
    <property type="entry name" value="SPASM"/>
    <property type="match status" value="1"/>
</dbReference>
<keyword evidence="1 8" id="KW-0004">4Fe-4S</keyword>
<dbReference type="SMART" id="SM00729">
    <property type="entry name" value="Elp3"/>
    <property type="match status" value="1"/>
</dbReference>
<evidence type="ECO:0000313" key="10">
    <source>
        <dbReference type="EMBL" id="GMM60211.1"/>
    </source>
</evidence>
<dbReference type="RefSeq" id="WP_317974022.1">
    <property type="nucleotide sequence ID" value="NZ_BTFW01000001.1"/>
</dbReference>
<dbReference type="InterPro" id="IPR058240">
    <property type="entry name" value="rSAM_sf"/>
</dbReference>
<feature type="binding site" evidence="8">
    <location>
        <position position="19"/>
    </location>
    <ligand>
        <name>[4Fe-4S] cluster</name>
        <dbReference type="ChEBI" id="CHEBI:49883"/>
        <note>4Fe-4S-S-AdoMet</note>
    </ligand>
</feature>
<dbReference type="SFLD" id="SFLDG01386">
    <property type="entry name" value="main_SPASM_domain-containing"/>
    <property type="match status" value="1"/>
</dbReference>
<dbReference type="InterPro" id="IPR023885">
    <property type="entry name" value="4Fe4S-binding_SPASM_dom"/>
</dbReference>
<feature type="domain" description="Radical SAM core" evidence="9">
    <location>
        <begin position="5"/>
        <end position="221"/>
    </location>
</feature>
<dbReference type="HAMAP" id="MF_00660">
    <property type="entry name" value="PqqE"/>
    <property type="match status" value="1"/>
</dbReference>
<evidence type="ECO:0000256" key="7">
    <source>
        <dbReference type="ARBA" id="ARBA00023014"/>
    </source>
</evidence>
<evidence type="ECO:0000256" key="5">
    <source>
        <dbReference type="ARBA" id="ARBA00023002"/>
    </source>
</evidence>
<dbReference type="PROSITE" id="PS51918">
    <property type="entry name" value="RADICAL_SAM"/>
    <property type="match status" value="1"/>
</dbReference>
<evidence type="ECO:0000256" key="6">
    <source>
        <dbReference type="ARBA" id="ARBA00023004"/>
    </source>
</evidence>
<keyword evidence="11" id="KW-1185">Reference proteome</keyword>